<evidence type="ECO:0000259" key="8">
    <source>
        <dbReference type="Pfam" id="PF02229"/>
    </source>
</evidence>
<comment type="caution">
    <text evidence="9">The sequence shown here is derived from an EMBL/GenBank/DDBJ whole genome shotgun (WGS) entry which is preliminary data.</text>
</comment>
<evidence type="ECO:0000256" key="3">
    <source>
        <dbReference type="ARBA" id="ARBA00023015"/>
    </source>
</evidence>
<keyword evidence="5" id="KW-0804">Transcription</keyword>
<dbReference type="AlphaFoldDB" id="A0A0F4G926"/>
<evidence type="ECO:0000256" key="4">
    <source>
        <dbReference type="ARBA" id="ARBA00023125"/>
    </source>
</evidence>
<keyword evidence="3" id="KW-0805">Transcription regulation</keyword>
<feature type="compositionally biased region" description="Basic residues" evidence="7">
    <location>
        <begin position="1"/>
        <end position="10"/>
    </location>
</feature>
<dbReference type="InterPro" id="IPR045125">
    <property type="entry name" value="Sub1/Tcp4-like"/>
</dbReference>
<keyword evidence="10" id="KW-1185">Reference proteome</keyword>
<evidence type="ECO:0000256" key="7">
    <source>
        <dbReference type="SAM" id="MobiDB-lite"/>
    </source>
</evidence>
<dbReference type="SUPFAM" id="SSF54447">
    <property type="entry name" value="ssDNA-binding transcriptional regulator domain"/>
    <property type="match status" value="1"/>
</dbReference>
<dbReference type="Pfam" id="PF02229">
    <property type="entry name" value="PC4"/>
    <property type="match status" value="1"/>
</dbReference>
<dbReference type="OrthoDB" id="2505440at2759"/>
<evidence type="ECO:0000256" key="1">
    <source>
        <dbReference type="ARBA" id="ARBA00004123"/>
    </source>
</evidence>
<sequence>MSSKTSRKRAAASEDPDSDTNNQQTKKSKKTSGPSTEMQTDADGNPFWEISNKRRLGVSTFKKNVMVSIREFYEKDGQMLPGKKGVTLTTEQFNAVIELLPQIEPVLKEKGVDVVRPEYDQVGDTAAKDDSENEDAADTKEEVVKPVEMKKVNRLDKYKNKNKKNHESTSEEDAG</sequence>
<evidence type="ECO:0000313" key="9">
    <source>
        <dbReference type="EMBL" id="KJX92740.1"/>
    </source>
</evidence>
<feature type="region of interest" description="Disordered" evidence="7">
    <location>
        <begin position="1"/>
        <end position="49"/>
    </location>
</feature>
<dbReference type="InterPro" id="IPR009044">
    <property type="entry name" value="ssDNA-bd_transcriptional_reg"/>
</dbReference>
<feature type="domain" description="Transcriptional coactivator p15 (PC4) C-terminal" evidence="8">
    <location>
        <begin position="48"/>
        <end position="98"/>
    </location>
</feature>
<dbReference type="PANTHER" id="PTHR13215">
    <property type="entry name" value="RNA POLYMERASE II TRANSCRIPTIONAL COACTIVATOR"/>
    <property type="match status" value="1"/>
</dbReference>
<protein>
    <submittedName>
        <fullName evidence="9">RNA polymerase II transcriptional coactivator like protein</fullName>
    </submittedName>
</protein>
<comment type="subcellular location">
    <subcellularLocation>
        <location evidence="1">Nucleus</location>
    </subcellularLocation>
</comment>
<evidence type="ECO:0000256" key="5">
    <source>
        <dbReference type="ARBA" id="ARBA00023163"/>
    </source>
</evidence>
<dbReference type="GO" id="GO:0003677">
    <property type="term" value="F:DNA binding"/>
    <property type="evidence" value="ECO:0007669"/>
    <property type="project" value="UniProtKB-KW"/>
</dbReference>
<keyword evidence="4" id="KW-0238">DNA-binding</keyword>
<evidence type="ECO:0000256" key="2">
    <source>
        <dbReference type="ARBA" id="ARBA00009001"/>
    </source>
</evidence>
<gene>
    <name evidence="9" type="ORF">TI39_contig5829g00011</name>
</gene>
<proteinExistence type="inferred from homology"/>
<evidence type="ECO:0000313" key="10">
    <source>
        <dbReference type="Proteomes" id="UP000033647"/>
    </source>
</evidence>
<feature type="compositionally biased region" description="Basic and acidic residues" evidence="7">
    <location>
        <begin position="137"/>
        <end position="169"/>
    </location>
</feature>
<keyword evidence="6" id="KW-0539">Nucleus</keyword>
<dbReference type="Gene3D" id="2.30.31.10">
    <property type="entry name" value="Transcriptional Coactivator Pc4, Chain A"/>
    <property type="match status" value="1"/>
</dbReference>
<comment type="similarity">
    <text evidence="2">Belongs to the transcriptional coactivator PC4 family.</text>
</comment>
<dbReference type="GO" id="GO:0060261">
    <property type="term" value="P:positive regulation of transcription initiation by RNA polymerase II"/>
    <property type="evidence" value="ECO:0007669"/>
    <property type="project" value="InterPro"/>
</dbReference>
<organism evidence="9 10">
    <name type="scientific">Zymoseptoria brevis</name>
    <dbReference type="NCBI Taxonomy" id="1047168"/>
    <lineage>
        <taxon>Eukaryota</taxon>
        <taxon>Fungi</taxon>
        <taxon>Dikarya</taxon>
        <taxon>Ascomycota</taxon>
        <taxon>Pezizomycotina</taxon>
        <taxon>Dothideomycetes</taxon>
        <taxon>Dothideomycetidae</taxon>
        <taxon>Mycosphaerellales</taxon>
        <taxon>Mycosphaerellaceae</taxon>
        <taxon>Zymoseptoria</taxon>
    </lineage>
</organism>
<feature type="region of interest" description="Disordered" evidence="7">
    <location>
        <begin position="118"/>
        <end position="175"/>
    </location>
</feature>
<dbReference type="GO" id="GO:0003713">
    <property type="term" value="F:transcription coactivator activity"/>
    <property type="evidence" value="ECO:0007669"/>
    <property type="project" value="InterPro"/>
</dbReference>
<dbReference type="GO" id="GO:0005634">
    <property type="term" value="C:nucleus"/>
    <property type="evidence" value="ECO:0007669"/>
    <property type="project" value="UniProtKB-SubCell"/>
</dbReference>
<accession>A0A0F4G926</accession>
<dbReference type="STRING" id="1047168.A0A0F4G926"/>
<dbReference type="EMBL" id="LAFY01005784">
    <property type="protein sequence ID" value="KJX92740.1"/>
    <property type="molecule type" value="Genomic_DNA"/>
</dbReference>
<reference evidence="9 10" key="1">
    <citation type="submission" date="2015-03" db="EMBL/GenBank/DDBJ databases">
        <title>RNA-seq based gene annotation and comparative genomics of four Zymoseptoria species reveal species-specific pathogenicity related genes and transposable element activity.</title>
        <authorList>
            <person name="Grandaubert J."/>
            <person name="Bhattacharyya A."/>
            <person name="Stukenbrock E.H."/>
        </authorList>
    </citation>
    <scope>NUCLEOTIDE SEQUENCE [LARGE SCALE GENOMIC DNA]</scope>
    <source>
        <strain evidence="9 10">Zb18110</strain>
    </source>
</reference>
<name>A0A0F4G926_9PEZI</name>
<dbReference type="Proteomes" id="UP000033647">
    <property type="component" value="Unassembled WGS sequence"/>
</dbReference>
<evidence type="ECO:0000256" key="6">
    <source>
        <dbReference type="ARBA" id="ARBA00023242"/>
    </source>
</evidence>
<dbReference type="InterPro" id="IPR003173">
    <property type="entry name" value="PC4_C"/>
</dbReference>